<feature type="active site" description="Proton donor" evidence="8">
    <location>
        <position position="57"/>
    </location>
</feature>
<evidence type="ECO:0000256" key="5">
    <source>
        <dbReference type="ARBA" id="ARBA00022801"/>
    </source>
</evidence>
<comment type="subunit">
    <text evidence="2 8">Homodimer.</text>
</comment>
<feature type="binding site" evidence="8">
    <location>
        <position position="88"/>
    </location>
    <ligand>
        <name>Zn(2+)</name>
        <dbReference type="ChEBI" id="CHEBI:29105"/>
        <note>catalytic</note>
    </ligand>
</feature>
<dbReference type="Proteomes" id="UP001247805">
    <property type="component" value="Unassembled WGS sequence"/>
</dbReference>
<comment type="catalytic activity">
    <reaction evidence="7 8">
        <text>adenosine(34) in tRNA + H2O + H(+) = inosine(34) in tRNA + NH4(+)</text>
        <dbReference type="Rhea" id="RHEA:43168"/>
        <dbReference type="Rhea" id="RHEA-COMP:10373"/>
        <dbReference type="Rhea" id="RHEA-COMP:10374"/>
        <dbReference type="ChEBI" id="CHEBI:15377"/>
        <dbReference type="ChEBI" id="CHEBI:15378"/>
        <dbReference type="ChEBI" id="CHEBI:28938"/>
        <dbReference type="ChEBI" id="CHEBI:74411"/>
        <dbReference type="ChEBI" id="CHEBI:82852"/>
        <dbReference type="EC" id="3.5.4.33"/>
    </reaction>
</comment>
<dbReference type="InterPro" id="IPR016193">
    <property type="entry name" value="Cytidine_deaminase-like"/>
</dbReference>
<sequence>MNSEQDEKWMRHALTLANNAEQQGEIPVGAVLIKDGQVLGEGWNQSISKHDPSAHAEMMAIRQAGLQIENYRLVDTTLYVTLEPCPMCAGLLVHSRISRIVYGAADTKTGAAGSVMNLLNNDSLNHQVQIYAGVLADECGQRLSDFLKGVERKKAAEAAEKGDVIFNPLPLDFQLTLYPDIAVCG</sequence>
<feature type="domain" description="CMP/dCMP-type deaminase" evidence="9">
    <location>
        <begin position="4"/>
        <end position="115"/>
    </location>
</feature>
<dbReference type="GO" id="GO:0052717">
    <property type="term" value="F:tRNA-specific adenosine-34 deaminase activity"/>
    <property type="evidence" value="ECO:0007669"/>
    <property type="project" value="UniProtKB-EC"/>
</dbReference>
<dbReference type="PROSITE" id="PS00903">
    <property type="entry name" value="CYT_DCMP_DEAMINASES_1"/>
    <property type="match status" value="1"/>
</dbReference>
<dbReference type="Pfam" id="PF00383">
    <property type="entry name" value="dCMP_cyt_deam_1"/>
    <property type="match status" value="1"/>
</dbReference>
<protein>
    <recommendedName>
        <fullName evidence="8">tRNA-specific adenosine deaminase</fullName>
        <ecNumber evidence="8">3.5.4.33</ecNumber>
    </recommendedName>
</protein>
<dbReference type="EMBL" id="JAWDIO010000002">
    <property type="protein sequence ID" value="MDU0354509.1"/>
    <property type="molecule type" value="Genomic_DNA"/>
</dbReference>
<keyword evidence="11" id="KW-1185">Reference proteome</keyword>
<dbReference type="PANTHER" id="PTHR11079">
    <property type="entry name" value="CYTOSINE DEAMINASE FAMILY MEMBER"/>
    <property type="match status" value="1"/>
</dbReference>
<dbReference type="SUPFAM" id="SSF53927">
    <property type="entry name" value="Cytidine deaminase-like"/>
    <property type="match status" value="1"/>
</dbReference>
<dbReference type="InterPro" id="IPR028883">
    <property type="entry name" value="tRNA_aden_deaminase"/>
</dbReference>
<keyword evidence="3 8" id="KW-0819">tRNA processing</keyword>
<dbReference type="PROSITE" id="PS51747">
    <property type="entry name" value="CYT_DCMP_DEAMINASES_2"/>
    <property type="match status" value="1"/>
</dbReference>
<keyword evidence="5 8" id="KW-0378">Hydrolase</keyword>
<evidence type="ECO:0000313" key="11">
    <source>
        <dbReference type="Proteomes" id="UP001247805"/>
    </source>
</evidence>
<comment type="function">
    <text evidence="8">Catalyzes the deamination of adenosine to inosine at the wobble position 34 of tRNA(Arg2).</text>
</comment>
<comment type="similarity">
    <text evidence="1">Belongs to the cytidine and deoxycytidylate deaminase family. ADAT2 subfamily.</text>
</comment>
<reference evidence="10 11" key="1">
    <citation type="submission" date="2023-10" db="EMBL/GenBank/DDBJ databases">
        <title>Glaciecola aquimarina strain GGW-M5 nov., isolated from a coastal seawater.</title>
        <authorList>
            <person name="Bayburt H."/>
            <person name="Kim J.M."/>
            <person name="Choi B.J."/>
            <person name="Jeon C.O."/>
        </authorList>
    </citation>
    <scope>NUCLEOTIDE SEQUENCE [LARGE SCALE GENOMIC DNA]</scope>
    <source>
        <strain evidence="10 11">KCTC 32108</strain>
    </source>
</reference>
<organism evidence="10 11">
    <name type="scientific">Paraglaciecola aquimarina</name>
    <dbReference type="NCBI Taxonomy" id="1235557"/>
    <lineage>
        <taxon>Bacteria</taxon>
        <taxon>Pseudomonadati</taxon>
        <taxon>Pseudomonadota</taxon>
        <taxon>Gammaproteobacteria</taxon>
        <taxon>Alteromonadales</taxon>
        <taxon>Alteromonadaceae</taxon>
        <taxon>Paraglaciecola</taxon>
    </lineage>
</organism>
<proteinExistence type="inferred from homology"/>
<evidence type="ECO:0000313" key="10">
    <source>
        <dbReference type="EMBL" id="MDU0354509.1"/>
    </source>
</evidence>
<comment type="cofactor">
    <cofactor evidence="8">
        <name>Zn(2+)</name>
        <dbReference type="ChEBI" id="CHEBI:29105"/>
    </cofactor>
    <text evidence="8">Binds 1 zinc ion per subunit.</text>
</comment>
<comment type="caution">
    <text evidence="10">The sequence shown here is derived from an EMBL/GenBank/DDBJ whole genome shotgun (WGS) entry which is preliminary data.</text>
</comment>
<accession>A0ABU3SWW0</accession>
<feature type="binding site" evidence="8">
    <location>
        <position position="55"/>
    </location>
    <ligand>
        <name>Zn(2+)</name>
        <dbReference type="ChEBI" id="CHEBI:29105"/>
        <note>catalytic</note>
    </ligand>
</feature>
<dbReference type="InterPro" id="IPR002125">
    <property type="entry name" value="CMP_dCMP_dom"/>
</dbReference>
<evidence type="ECO:0000256" key="4">
    <source>
        <dbReference type="ARBA" id="ARBA00022723"/>
    </source>
</evidence>
<dbReference type="CDD" id="cd01285">
    <property type="entry name" value="nucleoside_deaminase"/>
    <property type="match status" value="1"/>
</dbReference>
<dbReference type="EC" id="3.5.4.33" evidence="8"/>
<evidence type="ECO:0000256" key="1">
    <source>
        <dbReference type="ARBA" id="ARBA00010669"/>
    </source>
</evidence>
<keyword evidence="6 8" id="KW-0862">Zinc</keyword>
<gene>
    <name evidence="8 10" type="primary">tadA</name>
    <name evidence="10" type="ORF">RS130_11695</name>
</gene>
<dbReference type="Gene3D" id="3.40.140.10">
    <property type="entry name" value="Cytidine Deaminase, domain 2"/>
    <property type="match status" value="1"/>
</dbReference>
<evidence type="ECO:0000256" key="6">
    <source>
        <dbReference type="ARBA" id="ARBA00022833"/>
    </source>
</evidence>
<dbReference type="NCBIfam" id="NF008113">
    <property type="entry name" value="PRK10860.1"/>
    <property type="match status" value="1"/>
</dbReference>
<name>A0ABU3SWW0_9ALTE</name>
<evidence type="ECO:0000256" key="3">
    <source>
        <dbReference type="ARBA" id="ARBA00022694"/>
    </source>
</evidence>
<evidence type="ECO:0000256" key="2">
    <source>
        <dbReference type="ARBA" id="ARBA00011738"/>
    </source>
</evidence>
<keyword evidence="4 8" id="KW-0479">Metal-binding</keyword>
<evidence type="ECO:0000259" key="9">
    <source>
        <dbReference type="PROSITE" id="PS51747"/>
    </source>
</evidence>
<evidence type="ECO:0000256" key="7">
    <source>
        <dbReference type="ARBA" id="ARBA00048045"/>
    </source>
</evidence>
<dbReference type="InterPro" id="IPR016192">
    <property type="entry name" value="APOBEC/CMP_deaminase_Zn-bd"/>
</dbReference>
<evidence type="ECO:0000256" key="8">
    <source>
        <dbReference type="HAMAP-Rule" id="MF_00972"/>
    </source>
</evidence>
<dbReference type="HAMAP" id="MF_00972">
    <property type="entry name" value="tRNA_aden_deaminase"/>
    <property type="match status" value="1"/>
</dbReference>
<feature type="binding site" evidence="8">
    <location>
        <position position="85"/>
    </location>
    <ligand>
        <name>Zn(2+)</name>
        <dbReference type="ChEBI" id="CHEBI:29105"/>
        <note>catalytic</note>
    </ligand>
</feature>
<dbReference type="PANTHER" id="PTHR11079:SF202">
    <property type="entry name" value="TRNA-SPECIFIC ADENOSINE DEAMINASE"/>
    <property type="match status" value="1"/>
</dbReference>